<comment type="PTM">
    <text evidence="1">eIF-5A seems to be the only eukaryotic protein to have a hypusine residue which is a post-translational modification of a lysine by the addition of a butylamino group.</text>
</comment>
<evidence type="ECO:0000259" key="2">
    <source>
        <dbReference type="SMART" id="SM01376"/>
    </source>
</evidence>
<comment type="caution">
    <text evidence="3">The sequence shown here is derived from an EMBL/GenBank/DDBJ whole genome shotgun (WGS) entry which is preliminary data.</text>
</comment>
<organism evidence="3 4">
    <name type="scientific">Mycena venus</name>
    <dbReference type="NCBI Taxonomy" id="2733690"/>
    <lineage>
        <taxon>Eukaryota</taxon>
        <taxon>Fungi</taxon>
        <taxon>Dikarya</taxon>
        <taxon>Basidiomycota</taxon>
        <taxon>Agaricomycotina</taxon>
        <taxon>Agaricomycetes</taxon>
        <taxon>Agaricomycetidae</taxon>
        <taxon>Agaricales</taxon>
        <taxon>Marasmiineae</taxon>
        <taxon>Mycenaceae</taxon>
        <taxon>Mycena</taxon>
    </lineage>
</organism>
<comment type="similarity">
    <text evidence="1">Belongs to the eIF-5A family.</text>
</comment>
<dbReference type="Proteomes" id="UP000620124">
    <property type="component" value="Unassembled WGS sequence"/>
</dbReference>
<proteinExistence type="inferred from homology"/>
<dbReference type="InterPro" id="IPR008991">
    <property type="entry name" value="Translation_prot_SH3-like_sf"/>
</dbReference>
<comment type="function">
    <text evidence="1">Translation factor that promotes translation elongation and termination, particularly upon ribosome stalling at specific amino acid sequence contexts. Binds between the exit (E) and peptidyl (P) site of the ribosome and promotes rescue of stalled ribosome: specifically required for efficient translation of polyproline-containing peptides as well as other motifs that stall the ribosome. Acts as ribosome quality control (RQC) cofactor by joining the RQC complex to facilitate peptidyl transfer during CAT tailing step.</text>
</comment>
<dbReference type="NCBIfam" id="TIGR00037">
    <property type="entry name" value="eIF_5A"/>
    <property type="match status" value="1"/>
</dbReference>
<reference evidence="3" key="1">
    <citation type="submission" date="2020-05" db="EMBL/GenBank/DDBJ databases">
        <title>Mycena genomes resolve the evolution of fungal bioluminescence.</title>
        <authorList>
            <person name="Tsai I.J."/>
        </authorList>
    </citation>
    <scope>NUCLEOTIDE SEQUENCE</scope>
    <source>
        <strain evidence="3">CCC161011</strain>
    </source>
</reference>
<dbReference type="InterPro" id="IPR048670">
    <property type="entry name" value="IF5A-like_N"/>
</dbReference>
<name>A0A8H6WQ98_9AGAR</name>
<dbReference type="Gene3D" id="2.40.50.140">
    <property type="entry name" value="Nucleic acid-binding proteins"/>
    <property type="match status" value="1"/>
</dbReference>
<dbReference type="EMBL" id="JACAZI010000039">
    <property type="protein sequence ID" value="KAF7326939.1"/>
    <property type="molecule type" value="Genomic_DNA"/>
</dbReference>
<dbReference type="AlphaFoldDB" id="A0A8H6WQ98"/>
<gene>
    <name evidence="3" type="ORF">MVEN_02587900</name>
</gene>
<accession>A0A8H6WQ98</accession>
<dbReference type="InterPro" id="IPR014722">
    <property type="entry name" value="Rib_uL2_dom2"/>
</dbReference>
<dbReference type="GO" id="GO:0045905">
    <property type="term" value="P:positive regulation of translational termination"/>
    <property type="evidence" value="ECO:0007669"/>
    <property type="project" value="UniProtKB-UniRule"/>
</dbReference>
<evidence type="ECO:0000256" key="1">
    <source>
        <dbReference type="RuleBase" id="RU362005"/>
    </source>
</evidence>
<evidence type="ECO:0000313" key="3">
    <source>
        <dbReference type="EMBL" id="KAF7326939.1"/>
    </source>
</evidence>
<sequence>MSIPNFTMKNYGVDAEDIESYEDAKVNALKANPSAKTFSVRAVALRLRQDHHVVIKGRPMRIVDLSFSKCACHRGGKIHIVAVDIFTYKKWEDITPVKGFIDAPIIAEAEYTVLNIDGPILNLLTDDGEPKDDVNVPHGKLGASLLADFAEGKDLRVKTLSALDEEQVGPFRLNAGVKFC</sequence>
<keyword evidence="4" id="KW-1185">Reference proteome</keyword>
<dbReference type="GO" id="GO:0045901">
    <property type="term" value="P:positive regulation of translational elongation"/>
    <property type="evidence" value="ECO:0007669"/>
    <property type="project" value="UniProtKB-UniRule"/>
</dbReference>
<dbReference type="GO" id="GO:0043022">
    <property type="term" value="F:ribosome binding"/>
    <property type="evidence" value="ECO:0007669"/>
    <property type="project" value="UniProtKB-UniRule"/>
</dbReference>
<evidence type="ECO:0000313" key="4">
    <source>
        <dbReference type="Proteomes" id="UP000620124"/>
    </source>
</evidence>
<dbReference type="GO" id="GO:0003746">
    <property type="term" value="F:translation elongation factor activity"/>
    <property type="evidence" value="ECO:0007669"/>
    <property type="project" value="UniProtKB-UniRule"/>
</dbReference>
<dbReference type="PANTHER" id="PTHR11673">
    <property type="entry name" value="TRANSLATION INITIATION FACTOR 5A FAMILY MEMBER"/>
    <property type="match status" value="1"/>
</dbReference>
<dbReference type="InterPro" id="IPR020189">
    <property type="entry name" value="IF5A_C"/>
</dbReference>
<keyword evidence="1" id="KW-0648">Protein biosynthesis</keyword>
<keyword evidence="3" id="KW-0396">Initiation factor</keyword>
<dbReference type="Pfam" id="PF21485">
    <property type="entry name" value="IF5A-like_N"/>
    <property type="match status" value="1"/>
</dbReference>
<dbReference type="OrthoDB" id="2927254at2759"/>
<dbReference type="SUPFAM" id="SSF50104">
    <property type="entry name" value="Translation proteins SH3-like domain"/>
    <property type="match status" value="1"/>
</dbReference>
<dbReference type="GO" id="GO:0003743">
    <property type="term" value="F:translation initiation factor activity"/>
    <property type="evidence" value="ECO:0007669"/>
    <property type="project" value="UniProtKB-KW"/>
</dbReference>
<dbReference type="SMART" id="SM01376">
    <property type="entry name" value="eIF-5a"/>
    <property type="match status" value="1"/>
</dbReference>
<dbReference type="InterPro" id="IPR001884">
    <property type="entry name" value="IF5A-like"/>
</dbReference>
<keyword evidence="1" id="KW-0385">Hypusine</keyword>
<dbReference type="Gene3D" id="2.30.30.30">
    <property type="match status" value="1"/>
</dbReference>
<dbReference type="GO" id="GO:0003723">
    <property type="term" value="F:RNA binding"/>
    <property type="evidence" value="ECO:0007669"/>
    <property type="project" value="InterPro"/>
</dbReference>
<feature type="domain" description="Translation initiation factor 5A C-terminal" evidence="2">
    <location>
        <begin position="105"/>
        <end position="172"/>
    </location>
</feature>
<dbReference type="SUPFAM" id="SSF50249">
    <property type="entry name" value="Nucleic acid-binding proteins"/>
    <property type="match status" value="1"/>
</dbReference>
<dbReference type="InterPro" id="IPR012340">
    <property type="entry name" value="NA-bd_OB-fold"/>
</dbReference>
<protein>
    <recommendedName>
        <fullName evidence="1">Eukaryotic translation initiation factor 5A</fullName>
        <shortName evidence="1">eIF-5A</shortName>
    </recommendedName>
</protein>
<dbReference type="Pfam" id="PF01287">
    <property type="entry name" value="eIF-5a"/>
    <property type="match status" value="1"/>
</dbReference>